<evidence type="ECO:0000313" key="1">
    <source>
        <dbReference type="EMBL" id="CCD17530.1"/>
    </source>
</evidence>
<organism evidence="1 2">
    <name type="scientific">Trypanosoma congolense (strain IL3000)</name>
    <dbReference type="NCBI Taxonomy" id="1068625"/>
    <lineage>
        <taxon>Eukaryota</taxon>
        <taxon>Discoba</taxon>
        <taxon>Euglenozoa</taxon>
        <taxon>Kinetoplastea</taxon>
        <taxon>Metakinetoplastina</taxon>
        <taxon>Trypanosomatida</taxon>
        <taxon>Trypanosomatidae</taxon>
        <taxon>Trypanosoma</taxon>
        <taxon>Nannomonas</taxon>
    </lineage>
</organism>
<dbReference type="Proteomes" id="UP000000702">
    <property type="component" value="Unassembled WGS sequence"/>
</dbReference>
<accession>F9WJM4</accession>
<dbReference type="VEuPathDB" id="TriTrypDB:TcIL3000_0_23440"/>
<keyword evidence="2" id="KW-1185">Reference proteome</keyword>
<name>F9WJM4_TRYCI</name>
<reference evidence="1 2" key="2">
    <citation type="journal article" date="2012" name="Proc. Natl. Acad. Sci. U.S.A.">
        <title>Antigenic diversity is generated by distinct evolutionary mechanisms in African trypanosome species.</title>
        <authorList>
            <person name="Jackson A.P."/>
            <person name="Berry A."/>
            <person name="Aslett M."/>
            <person name="Allison H.C."/>
            <person name="Burton P."/>
            <person name="Vavrova-Anderson J."/>
            <person name="Brown R."/>
            <person name="Browne H."/>
            <person name="Corton N."/>
            <person name="Hauser H."/>
            <person name="Gamble J."/>
            <person name="Gilderthorp R."/>
            <person name="Marcello L."/>
            <person name="McQuillan J."/>
            <person name="Otto T.D."/>
            <person name="Quail M.A."/>
            <person name="Sanders M.J."/>
            <person name="van Tonder A."/>
            <person name="Ginger M.L."/>
            <person name="Field M.C."/>
            <person name="Barry J.D."/>
            <person name="Hertz-Fowler C."/>
            <person name="Berriman M."/>
        </authorList>
    </citation>
    <scope>NUCLEOTIDE SEQUENCE [LARGE SCALE GENOMIC DNA]</scope>
    <source>
        <strain evidence="1 2">IL3000</strain>
    </source>
</reference>
<comment type="caution">
    <text evidence="1">The sequence shown here is derived from an EMBL/GenBank/DDBJ whole genome shotgun (WGS) entry which is preliminary data.</text>
</comment>
<proteinExistence type="predicted"/>
<evidence type="ECO:0000313" key="2">
    <source>
        <dbReference type="Proteomes" id="UP000000702"/>
    </source>
</evidence>
<sequence length="168" mass="18288">MQRHLLCSEALHTVLYTFEPCSLDPCFRRFVSCSSHRLLRTPPSPYPFLFPHFVPRSLNGHCLPCHFHFATGGAISHGAPGENVSSLGIQAELILFLCARRSIFRSFVIIVNTLPRMAPLPSQPPLPFILPHHASGTATPHHPPVVLLPGGVSIAAVLPAFAECALCV</sequence>
<reference evidence="2" key="1">
    <citation type="submission" date="2011-07" db="EMBL/GenBank/DDBJ databases">
        <title>Divergent evolution of antigenic variation in African trypanosomes.</title>
        <authorList>
            <person name="Jackson A.P."/>
            <person name="Berry A."/>
            <person name="Allison H.C."/>
            <person name="Burton P."/>
            <person name="Anderson J."/>
            <person name="Aslett M."/>
            <person name="Brown R."/>
            <person name="Corton N."/>
            <person name="Harris D."/>
            <person name="Hauser H."/>
            <person name="Gamble J."/>
            <person name="Gilderthorp R."/>
            <person name="McQuillan J."/>
            <person name="Quail M.A."/>
            <person name="Sanders M."/>
            <person name="Van Tonder A."/>
            <person name="Ginger M.L."/>
            <person name="Donelson J.E."/>
            <person name="Field M.C."/>
            <person name="Barry J.D."/>
            <person name="Berriman M."/>
            <person name="Hertz-Fowler C."/>
        </authorList>
    </citation>
    <scope>NUCLEOTIDE SEQUENCE [LARGE SCALE GENOMIC DNA]</scope>
    <source>
        <strain evidence="2">IL3000</strain>
    </source>
</reference>
<gene>
    <name evidence="1" type="ORF">TCIL3000_0_23440</name>
</gene>
<dbReference type="EMBL" id="CAEQ01002746">
    <property type="protein sequence ID" value="CCD17530.1"/>
    <property type="molecule type" value="Genomic_DNA"/>
</dbReference>
<dbReference type="AlphaFoldDB" id="F9WJM4"/>
<protein>
    <submittedName>
        <fullName evidence="1">WGS project CAEQ00000000 data, annotated contig 929</fullName>
    </submittedName>
</protein>